<proteinExistence type="predicted"/>
<feature type="signal peptide" evidence="1">
    <location>
        <begin position="1"/>
        <end position="16"/>
    </location>
</feature>
<dbReference type="Proteomes" id="UP001328107">
    <property type="component" value="Unassembled WGS sequence"/>
</dbReference>
<protein>
    <recommendedName>
        <fullName evidence="2">Fungal lipase-type domain-containing protein</fullName>
    </recommendedName>
</protein>
<dbReference type="InterPro" id="IPR029058">
    <property type="entry name" value="AB_hydrolase_fold"/>
</dbReference>
<gene>
    <name evidence="3" type="ORF">PMAYCL1PPCAC_00760</name>
</gene>
<keyword evidence="1" id="KW-0732">Signal</keyword>
<dbReference type="PANTHER" id="PTHR45908">
    <property type="entry name" value="PROTEIN CBG11750-RELATED"/>
    <property type="match status" value="1"/>
</dbReference>
<feature type="chain" id="PRO_5042816312" description="Fungal lipase-type domain-containing protein" evidence="1">
    <location>
        <begin position="17"/>
        <end position="282"/>
    </location>
</feature>
<evidence type="ECO:0000313" key="3">
    <source>
        <dbReference type="EMBL" id="GMR30565.1"/>
    </source>
</evidence>
<evidence type="ECO:0000259" key="2">
    <source>
        <dbReference type="Pfam" id="PF01764"/>
    </source>
</evidence>
<dbReference type="SUPFAM" id="SSF53474">
    <property type="entry name" value="alpha/beta-Hydrolases"/>
    <property type="match status" value="1"/>
</dbReference>
<evidence type="ECO:0000256" key="1">
    <source>
        <dbReference type="SAM" id="SignalP"/>
    </source>
</evidence>
<dbReference type="GO" id="GO:0006629">
    <property type="term" value="P:lipid metabolic process"/>
    <property type="evidence" value="ECO:0007669"/>
    <property type="project" value="InterPro"/>
</dbReference>
<accession>A0AAN4Z3G7</accession>
<dbReference type="PANTHER" id="PTHR45908:SF11">
    <property type="entry name" value="FUNGAL LIPASE-LIKE DOMAIN-CONTAINING PROTEIN"/>
    <property type="match status" value="1"/>
</dbReference>
<sequence>MLSLLLLPLLAAVAAATFSDSTARSEMLPLSSAAYSDYPQTCLNSQLKTAQLSKQVTLKCDYFKKDACSGFTFFDETRKVIGLSFRGTSDTTQLIMEVTDTLFDSKSDFQDGGKVSKYFNDAFMDVWNGGLGADFQSLVAKYPSYTVWITGHSLGGAMASLAAAHISATNIVPRYQIVLYTFGQPRTGDQKYADEHDSVVTSFRVTHKKDMVAHIPPEFMKYEHHTSEVWYNNNMSEGSSYVVCGKQEDKRCSDKNLLDTSVDDHTHYYGKEIASWGRDGCP</sequence>
<organism evidence="3 4">
    <name type="scientific">Pristionchus mayeri</name>
    <dbReference type="NCBI Taxonomy" id="1317129"/>
    <lineage>
        <taxon>Eukaryota</taxon>
        <taxon>Metazoa</taxon>
        <taxon>Ecdysozoa</taxon>
        <taxon>Nematoda</taxon>
        <taxon>Chromadorea</taxon>
        <taxon>Rhabditida</taxon>
        <taxon>Rhabditina</taxon>
        <taxon>Diplogasteromorpha</taxon>
        <taxon>Diplogasteroidea</taxon>
        <taxon>Neodiplogasteridae</taxon>
        <taxon>Pristionchus</taxon>
    </lineage>
</organism>
<dbReference type="AlphaFoldDB" id="A0AAN4Z3G7"/>
<keyword evidence="4" id="KW-1185">Reference proteome</keyword>
<dbReference type="EMBL" id="BTRK01000001">
    <property type="protein sequence ID" value="GMR30565.1"/>
    <property type="molecule type" value="Genomic_DNA"/>
</dbReference>
<comment type="caution">
    <text evidence="3">The sequence shown here is derived from an EMBL/GenBank/DDBJ whole genome shotgun (WGS) entry which is preliminary data.</text>
</comment>
<reference evidence="4" key="1">
    <citation type="submission" date="2022-10" db="EMBL/GenBank/DDBJ databases">
        <title>Genome assembly of Pristionchus species.</title>
        <authorList>
            <person name="Yoshida K."/>
            <person name="Sommer R.J."/>
        </authorList>
    </citation>
    <scope>NUCLEOTIDE SEQUENCE [LARGE SCALE GENOMIC DNA]</scope>
    <source>
        <strain evidence="4">RS5460</strain>
    </source>
</reference>
<evidence type="ECO:0000313" key="4">
    <source>
        <dbReference type="Proteomes" id="UP001328107"/>
    </source>
</evidence>
<feature type="domain" description="Fungal lipase-type" evidence="2">
    <location>
        <begin position="83"/>
        <end position="218"/>
    </location>
</feature>
<dbReference type="InterPro" id="IPR002921">
    <property type="entry name" value="Fungal_lipase-type"/>
</dbReference>
<dbReference type="CDD" id="cd00519">
    <property type="entry name" value="Lipase_3"/>
    <property type="match status" value="1"/>
</dbReference>
<dbReference type="Pfam" id="PF01764">
    <property type="entry name" value="Lipase_3"/>
    <property type="match status" value="1"/>
</dbReference>
<dbReference type="Gene3D" id="3.40.50.1820">
    <property type="entry name" value="alpha/beta hydrolase"/>
    <property type="match status" value="1"/>
</dbReference>
<name>A0AAN4Z3G7_9BILA</name>